<evidence type="ECO:0000313" key="4">
    <source>
        <dbReference type="Proteomes" id="UP001063166"/>
    </source>
</evidence>
<dbReference type="InterPro" id="IPR036047">
    <property type="entry name" value="F-box-like_dom_sf"/>
</dbReference>
<keyword evidence="4" id="KW-1185">Reference proteome</keyword>
<organism evidence="3 4">
    <name type="scientific">Lyophyllum shimeji</name>
    <name type="common">Hon-shimeji</name>
    <name type="synonym">Tricholoma shimeji</name>
    <dbReference type="NCBI Taxonomy" id="47721"/>
    <lineage>
        <taxon>Eukaryota</taxon>
        <taxon>Fungi</taxon>
        <taxon>Dikarya</taxon>
        <taxon>Basidiomycota</taxon>
        <taxon>Agaricomycotina</taxon>
        <taxon>Agaricomycetes</taxon>
        <taxon>Agaricomycetidae</taxon>
        <taxon>Agaricales</taxon>
        <taxon>Tricholomatineae</taxon>
        <taxon>Lyophyllaceae</taxon>
        <taxon>Lyophyllum</taxon>
    </lineage>
</organism>
<name>A0A9P3PG74_LYOSH</name>
<sequence length="678" mass="78086">MARRSSRMTPSTQVSAAEKDSDANYLPDAEFEDVEEERKPKKKRVKRSAHPNSKGDQKVQWTRGRRGALQGIAEMPLEILHEIFLHLYPADLLNLSRINKALRRILMTKSVEFIWRQARINLEDLPPRPADLSEFQYARLIFDALCHYCAKADTSSIIWSNRRRCCKKCLRDESVMWTWNGTPVWRYGDFAEILPSIDLRTGQEQLVRLPRKNFFCVRSTAQLLDQYQKLKGDARVEWLREQNEERRQRIVHGRSCEKWIEEQAAKRASDLDAIRTRRYEAIRQKLIELGWEEELQAFGHGLNQLPCVRQAKDLTDRVWNNIKDVIIDALETHKAERLEREHQVAQSRRLAKLAALCESFFYSQEPQNRTLTPFADLVASEPFKTMLKAPASERITFTDALLRESTQTWRRSKESELLNMMVESGLSPDGVDSLSLATTFFKCTKCRNVVGYPEVLMHTCASCRYPSTRPFAHPSESVPWNLDGKCVLFHDRAHHAARTILEASGMDPDTVARKDVQKAGFFIECHECCLDEHSEGRRILMTWLSAVNHAVLHEFFMDNEMRGHQQVQMAIAQLSEDEQKLASTLAIEKLRATHGGLACLRCSSTVPRFTGSWSSLRRHLEFGHISERDPIEPVEFVDYIVEGDISGLPVQPEGVLRLELGNSQKVMELSQSNLRPCR</sequence>
<dbReference type="CDD" id="cd09917">
    <property type="entry name" value="F-box_SF"/>
    <property type="match status" value="1"/>
</dbReference>
<dbReference type="InterPro" id="IPR001810">
    <property type="entry name" value="F-box_dom"/>
</dbReference>
<feature type="region of interest" description="Disordered" evidence="1">
    <location>
        <begin position="1"/>
        <end position="62"/>
    </location>
</feature>
<dbReference type="AlphaFoldDB" id="A0A9P3PG74"/>
<dbReference type="SMART" id="SM00256">
    <property type="entry name" value="FBOX"/>
    <property type="match status" value="1"/>
</dbReference>
<feature type="compositionally biased region" description="Basic residues" evidence="1">
    <location>
        <begin position="40"/>
        <end position="49"/>
    </location>
</feature>
<dbReference type="EMBL" id="BRPK01000002">
    <property type="protein sequence ID" value="GLB35460.1"/>
    <property type="molecule type" value="Genomic_DNA"/>
</dbReference>
<comment type="caution">
    <text evidence="3">The sequence shown here is derived from an EMBL/GenBank/DDBJ whole genome shotgun (WGS) entry which is preliminary data.</text>
</comment>
<dbReference type="OrthoDB" id="2322499at2759"/>
<dbReference type="Proteomes" id="UP001063166">
    <property type="component" value="Unassembled WGS sequence"/>
</dbReference>
<proteinExistence type="predicted"/>
<accession>A0A9P3PG74</accession>
<evidence type="ECO:0000256" key="1">
    <source>
        <dbReference type="SAM" id="MobiDB-lite"/>
    </source>
</evidence>
<feature type="domain" description="F-box" evidence="2">
    <location>
        <begin position="69"/>
        <end position="118"/>
    </location>
</feature>
<evidence type="ECO:0000313" key="3">
    <source>
        <dbReference type="EMBL" id="GLB35460.1"/>
    </source>
</evidence>
<dbReference type="PROSITE" id="PS50181">
    <property type="entry name" value="FBOX"/>
    <property type="match status" value="1"/>
</dbReference>
<protein>
    <recommendedName>
        <fullName evidence="2">F-box domain-containing protein</fullName>
    </recommendedName>
</protein>
<dbReference type="Pfam" id="PF12937">
    <property type="entry name" value="F-box-like"/>
    <property type="match status" value="1"/>
</dbReference>
<gene>
    <name evidence="3" type="ORF">LshimejAT787_0210250</name>
</gene>
<evidence type="ECO:0000259" key="2">
    <source>
        <dbReference type="PROSITE" id="PS50181"/>
    </source>
</evidence>
<dbReference type="SUPFAM" id="SSF81383">
    <property type="entry name" value="F-box domain"/>
    <property type="match status" value="1"/>
</dbReference>
<reference evidence="3" key="1">
    <citation type="submission" date="2022-07" db="EMBL/GenBank/DDBJ databases">
        <title>The genome of Lyophyllum shimeji provides insight into the initial evolution of ectomycorrhizal fungal genome.</title>
        <authorList>
            <person name="Kobayashi Y."/>
            <person name="Shibata T."/>
            <person name="Hirakawa H."/>
            <person name="Shigenobu S."/>
            <person name="Nishiyama T."/>
            <person name="Yamada A."/>
            <person name="Hasebe M."/>
            <person name="Kawaguchi M."/>
        </authorList>
    </citation>
    <scope>NUCLEOTIDE SEQUENCE</scope>
    <source>
        <strain evidence="3">AT787</strain>
    </source>
</reference>